<dbReference type="PANTHER" id="PTHR31082">
    <property type="entry name" value="PHEROMONE-REGULATED MEMBRANE PROTEIN 10"/>
    <property type="match status" value="1"/>
</dbReference>
<gene>
    <name evidence="10" type="ORF">HGRIS_011009</name>
</gene>
<dbReference type="InterPro" id="IPR010619">
    <property type="entry name" value="ThrE-like_N"/>
</dbReference>
<feature type="compositionally biased region" description="Polar residues" evidence="6">
    <location>
        <begin position="52"/>
        <end position="81"/>
    </location>
</feature>
<evidence type="ECO:0000256" key="7">
    <source>
        <dbReference type="SAM" id="Phobius"/>
    </source>
</evidence>
<evidence type="ECO:0000313" key="11">
    <source>
        <dbReference type="Proteomes" id="UP001556367"/>
    </source>
</evidence>
<feature type="transmembrane region" description="Helical" evidence="7">
    <location>
        <begin position="788"/>
        <end position="809"/>
    </location>
</feature>
<dbReference type="InterPro" id="IPR051361">
    <property type="entry name" value="ThrE/Ser_Exporter"/>
</dbReference>
<feature type="region of interest" description="Disordered" evidence="6">
    <location>
        <begin position="142"/>
        <end position="165"/>
    </location>
</feature>
<evidence type="ECO:0000259" key="8">
    <source>
        <dbReference type="Pfam" id="PF06738"/>
    </source>
</evidence>
<dbReference type="Proteomes" id="UP001556367">
    <property type="component" value="Unassembled WGS sequence"/>
</dbReference>
<feature type="transmembrane region" description="Helical" evidence="7">
    <location>
        <begin position="743"/>
        <end position="768"/>
    </location>
</feature>
<evidence type="ECO:0000256" key="4">
    <source>
        <dbReference type="ARBA" id="ARBA00023136"/>
    </source>
</evidence>
<feature type="region of interest" description="Disordered" evidence="6">
    <location>
        <begin position="288"/>
        <end position="315"/>
    </location>
</feature>
<evidence type="ECO:0000256" key="5">
    <source>
        <dbReference type="ARBA" id="ARBA00034125"/>
    </source>
</evidence>
<evidence type="ECO:0000256" key="6">
    <source>
        <dbReference type="SAM" id="MobiDB-lite"/>
    </source>
</evidence>
<feature type="transmembrane region" description="Helical" evidence="7">
    <location>
        <begin position="693"/>
        <end position="713"/>
    </location>
</feature>
<keyword evidence="4 7" id="KW-0472">Membrane</keyword>
<evidence type="ECO:0000259" key="9">
    <source>
        <dbReference type="Pfam" id="PF12821"/>
    </source>
</evidence>
<dbReference type="InterPro" id="IPR024528">
    <property type="entry name" value="ThrE_2"/>
</dbReference>
<feature type="region of interest" description="Disordered" evidence="6">
    <location>
        <begin position="225"/>
        <end position="264"/>
    </location>
</feature>
<feature type="transmembrane region" description="Helical" evidence="7">
    <location>
        <begin position="499"/>
        <end position="519"/>
    </location>
</feature>
<name>A0ABR3IZB1_9AGAR</name>
<feature type="compositionally biased region" description="Basic and acidic residues" evidence="6">
    <location>
        <begin position="240"/>
        <end position="252"/>
    </location>
</feature>
<comment type="caution">
    <text evidence="10">The sequence shown here is derived from an EMBL/GenBank/DDBJ whole genome shotgun (WGS) entry which is preliminary data.</text>
</comment>
<feature type="compositionally biased region" description="Low complexity" evidence="6">
    <location>
        <begin position="91"/>
        <end position="105"/>
    </location>
</feature>
<comment type="subcellular location">
    <subcellularLocation>
        <location evidence="1">Membrane</location>
        <topology evidence="1">Multi-pass membrane protein</topology>
    </subcellularLocation>
</comment>
<evidence type="ECO:0000256" key="1">
    <source>
        <dbReference type="ARBA" id="ARBA00004141"/>
    </source>
</evidence>
<feature type="transmembrane region" description="Helical" evidence="7">
    <location>
        <begin position="575"/>
        <end position="599"/>
    </location>
</feature>
<dbReference type="Pfam" id="PF12821">
    <property type="entry name" value="ThrE_2"/>
    <property type="match status" value="1"/>
</dbReference>
<dbReference type="EMBL" id="JASNQZ010000014">
    <property type="protein sequence ID" value="KAL0948430.1"/>
    <property type="molecule type" value="Genomic_DNA"/>
</dbReference>
<evidence type="ECO:0000256" key="3">
    <source>
        <dbReference type="ARBA" id="ARBA00022989"/>
    </source>
</evidence>
<keyword evidence="11" id="KW-1185">Reference proteome</keyword>
<feature type="region of interest" description="Disordered" evidence="6">
    <location>
        <begin position="50"/>
        <end position="129"/>
    </location>
</feature>
<sequence>MPQSEPSGSKTPRKVQWVDTATAQRELSMLDEEGLDPNAFRRLADALERYRSSVSSTRGQSGQPLRQPSFHTTPMSQQESPTVADCLSDYSDTNSSTPGTNSPPSHDVPGQFIDAGESAGLPTDPNRDHSNLAMRQARRLVRAHTKKSKIPQFRRSQYDRLDSASPKDLACGTIKSKDFVHHTVDSACPAKDLESAAGSAPMPTISRGVLSTILALYDDGHLPASGLSTPSRRSTFDGSPDPHHAASDRHDSSPPTKLSIAPKRPGYHLSRYSLDSSLVGQTPATLAHTLRRPESTHFEKSTHARAGSDSAFGTPKEKWTATLKDLPFAHSVISLSHGKWPGKWTPGTSTPASMDGDWTDEKDAARREKKRKRKRTENYITRHVAEILQRQEFILKLTRAMMMFGAPSNRLQAQIQSTARVLGVELSFLYLPDVALVSFADSSTATSSVKLIRQGSSLELGKLKEAYQLYWQVIHDNLSVCDASTQLDELMHRKQAYRAWQLVLIGGMCSSAICTVGFSGSFIDALIVFPMGAFLVAIQLLSVRNELYSNVFELSIATIQSFLAAALASTHHFCYAAIASSSVVLILPGFIVLSGALEIMSRNLVAGSVRLCYAVVYSLFLGFGLAVGAQAYEKFVGKDIVGPEDYSCSESHNPAGPWYQRTPSIFWAFLTVPMYSFCLSLRLQMPWNCREMLMLVLFSCVGWVTNHFTATQFQNQSDISAAVGAFAVGLVSNLYGRFFSGNAFVVMITGILFQLPSGLGSGGLLTFASQQSSGVSSSSSYLSGFRTAMQLISVGIGLSVGLGISLVVVHPIQSRRRAGGVFSL</sequence>
<dbReference type="PANTHER" id="PTHR31082:SF4">
    <property type="entry name" value="PHEROMONE-REGULATED MEMBRANE PROTEIN 10"/>
    <property type="match status" value="1"/>
</dbReference>
<evidence type="ECO:0008006" key="12">
    <source>
        <dbReference type="Google" id="ProtNLM"/>
    </source>
</evidence>
<accession>A0ABR3IZB1</accession>
<protein>
    <recommendedName>
        <fullName evidence="12">Pheromone-regulated membrane protein</fullName>
    </recommendedName>
</protein>
<keyword evidence="2 7" id="KW-0812">Transmembrane</keyword>
<feature type="transmembrane region" description="Helical" evidence="7">
    <location>
        <begin position="611"/>
        <end position="632"/>
    </location>
</feature>
<comment type="similarity">
    <text evidence="5">Belongs to the ThrE exporter (TC 2.A.79) family.</text>
</comment>
<feature type="transmembrane region" description="Helical" evidence="7">
    <location>
        <begin position="525"/>
        <end position="543"/>
    </location>
</feature>
<evidence type="ECO:0000313" key="10">
    <source>
        <dbReference type="EMBL" id="KAL0948430.1"/>
    </source>
</evidence>
<feature type="transmembrane region" description="Helical" evidence="7">
    <location>
        <begin position="664"/>
        <end position="681"/>
    </location>
</feature>
<feature type="domain" description="Threonine/Serine exporter ThrE" evidence="9">
    <location>
        <begin position="670"/>
        <end position="805"/>
    </location>
</feature>
<feature type="domain" description="Threonine/serine exporter-like N-terminal" evidence="8">
    <location>
        <begin position="392"/>
        <end position="630"/>
    </location>
</feature>
<feature type="compositionally biased region" description="Polar residues" evidence="6">
    <location>
        <begin position="226"/>
        <end position="237"/>
    </location>
</feature>
<feature type="transmembrane region" description="Helical" evidence="7">
    <location>
        <begin position="719"/>
        <end position="736"/>
    </location>
</feature>
<feature type="region of interest" description="Disordered" evidence="6">
    <location>
        <begin position="343"/>
        <end position="375"/>
    </location>
</feature>
<keyword evidence="3 7" id="KW-1133">Transmembrane helix</keyword>
<proteinExistence type="inferred from homology"/>
<feature type="compositionally biased region" description="Basic and acidic residues" evidence="6">
    <location>
        <begin position="291"/>
        <end position="302"/>
    </location>
</feature>
<dbReference type="Pfam" id="PF06738">
    <property type="entry name" value="ThrE"/>
    <property type="match status" value="1"/>
</dbReference>
<reference evidence="11" key="1">
    <citation type="submission" date="2024-06" db="EMBL/GenBank/DDBJ databases">
        <title>Multi-omics analyses provide insights into the biosynthesis of the anticancer antibiotic pleurotin in Hohenbuehelia grisea.</title>
        <authorList>
            <person name="Weaver J.A."/>
            <person name="Alberti F."/>
        </authorList>
    </citation>
    <scope>NUCLEOTIDE SEQUENCE [LARGE SCALE GENOMIC DNA]</scope>
    <source>
        <strain evidence="11">T-177</strain>
    </source>
</reference>
<evidence type="ECO:0000256" key="2">
    <source>
        <dbReference type="ARBA" id="ARBA00022692"/>
    </source>
</evidence>
<organism evidence="10 11">
    <name type="scientific">Hohenbuehelia grisea</name>
    <dbReference type="NCBI Taxonomy" id="104357"/>
    <lineage>
        <taxon>Eukaryota</taxon>
        <taxon>Fungi</taxon>
        <taxon>Dikarya</taxon>
        <taxon>Basidiomycota</taxon>
        <taxon>Agaricomycotina</taxon>
        <taxon>Agaricomycetes</taxon>
        <taxon>Agaricomycetidae</taxon>
        <taxon>Agaricales</taxon>
        <taxon>Pleurotineae</taxon>
        <taxon>Pleurotaceae</taxon>
        <taxon>Hohenbuehelia</taxon>
    </lineage>
</organism>